<dbReference type="EMBL" id="CP000828">
    <property type="protein sequence ID" value="ABW25723.1"/>
    <property type="molecule type" value="Genomic_DNA"/>
</dbReference>
<keyword evidence="2" id="KW-1185">Reference proteome</keyword>
<sequence>MYQDEIVEEVHKIREQYACAWNNDLNAIFADLQRQQAEGGRSVVNLSQRSGSG</sequence>
<evidence type="ECO:0000313" key="1">
    <source>
        <dbReference type="EMBL" id="ABW25723.1"/>
    </source>
</evidence>
<dbReference type="eggNOG" id="ENOG50331PH">
    <property type="taxonomic scope" value="Bacteria"/>
</dbReference>
<organism evidence="1 2">
    <name type="scientific">Acaryochloris marina (strain MBIC 11017)</name>
    <dbReference type="NCBI Taxonomy" id="329726"/>
    <lineage>
        <taxon>Bacteria</taxon>
        <taxon>Bacillati</taxon>
        <taxon>Cyanobacteriota</taxon>
        <taxon>Cyanophyceae</taxon>
        <taxon>Acaryochloridales</taxon>
        <taxon>Acaryochloridaceae</taxon>
        <taxon>Acaryochloris</taxon>
    </lineage>
</organism>
<dbReference type="AlphaFoldDB" id="B0CE89"/>
<dbReference type="Proteomes" id="UP000000268">
    <property type="component" value="Chromosome"/>
</dbReference>
<dbReference type="KEGG" id="amr:AM1_0675"/>
<dbReference type="STRING" id="329726.AM1_0675"/>
<accession>B0CE89</accession>
<protein>
    <submittedName>
        <fullName evidence="1">Uncharacterized protein</fullName>
    </submittedName>
</protein>
<proteinExistence type="predicted"/>
<reference evidence="1 2" key="1">
    <citation type="journal article" date="2008" name="Proc. Natl. Acad. Sci. U.S.A.">
        <title>Niche adaptation and genome expansion in the chlorophyll d-producing cyanobacterium Acaryochloris marina.</title>
        <authorList>
            <person name="Swingley W.D."/>
            <person name="Chen M."/>
            <person name="Cheung P.C."/>
            <person name="Conrad A.L."/>
            <person name="Dejesa L.C."/>
            <person name="Hao J."/>
            <person name="Honchak B.M."/>
            <person name="Karbach L.E."/>
            <person name="Kurdoglu A."/>
            <person name="Lahiri S."/>
            <person name="Mastrian S.D."/>
            <person name="Miyashita H."/>
            <person name="Page L."/>
            <person name="Ramakrishna P."/>
            <person name="Satoh S."/>
            <person name="Sattley W.M."/>
            <person name="Shimada Y."/>
            <person name="Taylor H.L."/>
            <person name="Tomo T."/>
            <person name="Tsuchiya T."/>
            <person name="Wang Z.T."/>
            <person name="Raymond J."/>
            <person name="Mimuro M."/>
            <person name="Blankenship R.E."/>
            <person name="Touchman J.W."/>
        </authorList>
    </citation>
    <scope>NUCLEOTIDE SEQUENCE [LARGE SCALE GENOMIC DNA]</scope>
    <source>
        <strain evidence="2">MBIC 11017</strain>
    </source>
</reference>
<name>B0CE89_ACAM1</name>
<gene>
    <name evidence="1" type="ordered locus">AM1_0675</name>
</gene>
<evidence type="ECO:0000313" key="2">
    <source>
        <dbReference type="Proteomes" id="UP000000268"/>
    </source>
</evidence>
<dbReference type="HOGENOM" id="CLU_200990_0_0_3"/>